<reference evidence="1 2" key="1">
    <citation type="journal article" date="2013" name="Curr. Biol.">
        <title>The Genome of the Foraminiferan Reticulomyxa filosa.</title>
        <authorList>
            <person name="Glockner G."/>
            <person name="Hulsmann N."/>
            <person name="Schleicher M."/>
            <person name="Noegel A.A."/>
            <person name="Eichinger L."/>
            <person name="Gallinger C."/>
            <person name="Pawlowski J."/>
            <person name="Sierra R."/>
            <person name="Euteneuer U."/>
            <person name="Pillet L."/>
            <person name="Moustafa A."/>
            <person name="Platzer M."/>
            <person name="Groth M."/>
            <person name="Szafranski K."/>
            <person name="Schliwa M."/>
        </authorList>
    </citation>
    <scope>NUCLEOTIDE SEQUENCE [LARGE SCALE GENOMIC DNA]</scope>
</reference>
<keyword evidence="2" id="KW-1185">Reference proteome</keyword>
<organism evidence="1 2">
    <name type="scientific">Reticulomyxa filosa</name>
    <dbReference type="NCBI Taxonomy" id="46433"/>
    <lineage>
        <taxon>Eukaryota</taxon>
        <taxon>Sar</taxon>
        <taxon>Rhizaria</taxon>
        <taxon>Retaria</taxon>
        <taxon>Foraminifera</taxon>
        <taxon>Monothalamids</taxon>
        <taxon>Reticulomyxidae</taxon>
        <taxon>Reticulomyxa</taxon>
    </lineage>
</organism>
<sequence length="152" mass="17570">KQLSKKKTYLLISIMIQFVDVMDTSTFLKKYRIQKKTAASTLHLTIDINNIYLLIIEQISNIIMEEMICALLVLWLHGIQFFDIEFLSTIRLVITISSFCTATVDVVTIVASNSLDIMTIEQHHLVHMLPSEPQTRRSFHIVYLNEEPLSIM</sequence>
<feature type="non-terminal residue" evidence="1">
    <location>
        <position position="152"/>
    </location>
</feature>
<name>X6LAH1_RETFI</name>
<accession>X6LAH1</accession>
<dbReference type="EMBL" id="ASPP01048810">
    <property type="protein sequence ID" value="ETN97729.1"/>
    <property type="molecule type" value="Genomic_DNA"/>
</dbReference>
<evidence type="ECO:0000313" key="2">
    <source>
        <dbReference type="Proteomes" id="UP000023152"/>
    </source>
</evidence>
<protein>
    <submittedName>
        <fullName evidence="1">Uncharacterized protein</fullName>
    </submittedName>
</protein>
<evidence type="ECO:0000313" key="1">
    <source>
        <dbReference type="EMBL" id="ETN97729.1"/>
    </source>
</evidence>
<dbReference type="AlphaFoldDB" id="X6LAH1"/>
<dbReference type="Proteomes" id="UP000023152">
    <property type="component" value="Unassembled WGS sequence"/>
</dbReference>
<gene>
    <name evidence="1" type="ORF">RFI_39797</name>
</gene>
<feature type="non-terminal residue" evidence="1">
    <location>
        <position position="1"/>
    </location>
</feature>
<comment type="caution">
    <text evidence="1">The sequence shown here is derived from an EMBL/GenBank/DDBJ whole genome shotgun (WGS) entry which is preliminary data.</text>
</comment>
<proteinExistence type="predicted"/>